<dbReference type="SUPFAM" id="SSF55821">
    <property type="entry name" value="YrdC/RibB"/>
    <property type="match status" value="1"/>
</dbReference>
<dbReference type="InterPro" id="IPR017968">
    <property type="entry name" value="Acylphosphatase_CS"/>
</dbReference>
<dbReference type="InterPro" id="IPR006070">
    <property type="entry name" value="Sua5-like_dom"/>
</dbReference>
<evidence type="ECO:0000313" key="13">
    <source>
        <dbReference type="EMBL" id="RYP89088.1"/>
    </source>
</evidence>
<dbReference type="AlphaFoldDB" id="A0A4Q4ZM05"/>
<sequence>MRLRPTDGLHRGATLPTGVTDQRTRVRRRLHVAGLVQGVGFRPHVYALARSLDLAGAVWNTGSGVVAEVEGGPDEVSCFCRRVGEEAPPLARVDEVRVEEVPPLGGTGFAIRPSEHAAGRTFVSADVTICDDCLADLTDPTDRRHRHPFVTCTNCGPRFTVTTGLPYDRATTTMAGFPMCAACAREYADPADRRFHAQTVCCPDCGPRLSLVRPGLPAAAGEEALAGARRLLAEGGVVAVKGIGGYHLACDATAEPAVATLRARKRRGGKPFAVLVADLVTAEALVDLPPGAADLLSSRTRPIVLAPRRAGAPALAQSVAPGLADLGVMLPSAPLHHLLLGLPGDPSGPPVLVLTSGNVAGEPIVTDDADALRRLAGIADAWLTHDRRIHVPCDDSVSRAVDGAEAPVRRSRGQAPLPVDLPFETPPALAVGGDLKNTFCLGEGRLAWLSGHVGDMDDLATLTAFGVAEPHLEMLTGVTPEAVAADRHPAYRSRRWAREHAAGRPVVGVQHHHAHVASTMADNGVGGGRRVLGVAFDGTGYGDDGAVWGGEFLVADYASYDRAGHLAYVALPGGDAGVRNPCRMALSHLTAAGLDWDPRLPSVRACADDELALLARQLATGVRCVPTSSMGRLFDAVASLAGIRHRVDHDAQAAMELESRARSAPGAGGYRFGPDADPAPVVAAVVEDVLAGRPPELVAARFQAAVVDLVLAVSSRLRDGTGLGAVTLSGGVFLNAYLTSACAAALGDAGFEVLRHRRVPASDAGLALGQLAVLAHRMPPNRRPGPPEEETPCA</sequence>
<evidence type="ECO:0000256" key="5">
    <source>
        <dbReference type="ARBA" id="ARBA00022771"/>
    </source>
</evidence>
<comment type="caution">
    <text evidence="13">The sequence shown here is derived from an EMBL/GenBank/DDBJ whole genome shotgun (WGS) entry which is preliminary data.</text>
</comment>
<evidence type="ECO:0000256" key="10">
    <source>
        <dbReference type="SAM" id="MobiDB-lite"/>
    </source>
</evidence>
<dbReference type="InterPro" id="IPR055128">
    <property type="entry name" value="HypF_C_2"/>
</dbReference>
<keyword evidence="4" id="KW-0479">Metal-binding</keyword>
<dbReference type="Pfam" id="PF17788">
    <property type="entry name" value="HypF_C"/>
    <property type="match status" value="1"/>
</dbReference>
<dbReference type="Gene3D" id="3.30.110.120">
    <property type="match status" value="1"/>
</dbReference>
<dbReference type="UniPathway" id="UPA00335"/>
<dbReference type="InterPro" id="IPR017945">
    <property type="entry name" value="DHBP_synth_RibB-like_a/b_dom"/>
</dbReference>
<evidence type="ECO:0000313" key="14">
    <source>
        <dbReference type="Proteomes" id="UP000295198"/>
    </source>
</evidence>
<accession>A0A4Q4ZM05</accession>
<dbReference type="Gene3D" id="3.90.870.50">
    <property type="match status" value="1"/>
</dbReference>
<evidence type="ECO:0000256" key="2">
    <source>
        <dbReference type="ARBA" id="ARBA00008097"/>
    </source>
</evidence>
<dbReference type="EMBL" id="SDKM01000001">
    <property type="protein sequence ID" value="RYP89088.1"/>
    <property type="molecule type" value="Genomic_DNA"/>
</dbReference>
<dbReference type="GO" id="GO:0008270">
    <property type="term" value="F:zinc ion binding"/>
    <property type="evidence" value="ECO:0007669"/>
    <property type="project" value="UniProtKB-KW"/>
</dbReference>
<dbReference type="Pfam" id="PF00708">
    <property type="entry name" value="Acylphosphatase"/>
    <property type="match status" value="1"/>
</dbReference>
<dbReference type="GO" id="GO:0051604">
    <property type="term" value="P:protein maturation"/>
    <property type="evidence" value="ECO:0007669"/>
    <property type="project" value="TreeGrafter"/>
</dbReference>
<dbReference type="GO" id="GO:0003998">
    <property type="term" value="F:acylphosphatase activity"/>
    <property type="evidence" value="ECO:0007669"/>
    <property type="project" value="UniProtKB-EC"/>
</dbReference>
<dbReference type="Pfam" id="PF01300">
    <property type="entry name" value="Sua5_yciO_yrdC"/>
    <property type="match status" value="1"/>
</dbReference>
<evidence type="ECO:0000256" key="9">
    <source>
        <dbReference type="PROSITE-ProRule" id="PRU00520"/>
    </source>
</evidence>
<dbReference type="PROSITE" id="PS00150">
    <property type="entry name" value="ACYLPHOSPHATASE_1"/>
    <property type="match status" value="1"/>
</dbReference>
<comment type="pathway">
    <text evidence="1">Protein modification; [NiFe] hydrogenase maturation.</text>
</comment>
<dbReference type="SUPFAM" id="SSF54975">
    <property type="entry name" value="Acylphosphatase/BLUF domain-like"/>
    <property type="match status" value="1"/>
</dbReference>
<reference evidence="13 14" key="1">
    <citation type="submission" date="2019-01" db="EMBL/GenBank/DDBJ databases">
        <title>Nocardioides guangzhouensis sp. nov., an actinobacterium isolated from soil.</title>
        <authorList>
            <person name="Fu Y."/>
            <person name="Cai Y."/>
            <person name="Lin Z."/>
            <person name="Chen P."/>
        </authorList>
    </citation>
    <scope>NUCLEOTIDE SEQUENCE [LARGE SCALE GENOMIC DNA]</scope>
    <source>
        <strain evidence="13 14">130</strain>
    </source>
</reference>
<dbReference type="InterPro" id="IPR036046">
    <property type="entry name" value="Acylphosphatase-like_dom_sf"/>
</dbReference>
<evidence type="ECO:0000256" key="3">
    <source>
        <dbReference type="ARBA" id="ARBA00022598"/>
    </source>
</evidence>
<dbReference type="InterPro" id="IPR041440">
    <property type="entry name" value="HypF_C"/>
</dbReference>
<keyword evidence="14" id="KW-1185">Reference proteome</keyword>
<dbReference type="PROSITE" id="PS51163">
    <property type="entry name" value="YRDC"/>
    <property type="match status" value="1"/>
</dbReference>
<dbReference type="NCBIfam" id="TIGR00143">
    <property type="entry name" value="hypF"/>
    <property type="match status" value="1"/>
</dbReference>
<feature type="active site" evidence="9">
    <location>
        <position position="60"/>
    </location>
</feature>
<keyword evidence="3" id="KW-0436">Ligase</keyword>
<dbReference type="Pfam" id="PF07503">
    <property type="entry name" value="zf-HYPF"/>
    <property type="match status" value="2"/>
</dbReference>
<evidence type="ECO:0000256" key="4">
    <source>
        <dbReference type="ARBA" id="ARBA00022723"/>
    </source>
</evidence>
<comment type="similarity">
    <text evidence="2 8">Belongs to the carbamoyltransferase HypF family.</text>
</comment>
<dbReference type="GO" id="GO:0016874">
    <property type="term" value="F:ligase activity"/>
    <property type="evidence" value="ECO:0007669"/>
    <property type="project" value="UniProtKB-UniRule"/>
</dbReference>
<dbReference type="Gene3D" id="3.30.420.40">
    <property type="match status" value="1"/>
</dbReference>
<evidence type="ECO:0000256" key="6">
    <source>
        <dbReference type="ARBA" id="ARBA00022833"/>
    </source>
</evidence>
<dbReference type="InterPro" id="IPR011125">
    <property type="entry name" value="Znf_HypF"/>
</dbReference>
<dbReference type="InterPro" id="IPR001792">
    <property type="entry name" value="Acylphosphatase-like_dom"/>
</dbReference>
<dbReference type="GO" id="GO:0003725">
    <property type="term" value="F:double-stranded RNA binding"/>
    <property type="evidence" value="ECO:0007669"/>
    <property type="project" value="InterPro"/>
</dbReference>
<keyword evidence="6" id="KW-0862">Zinc</keyword>
<feature type="domain" description="Acylphosphatase-like" evidence="11">
    <location>
        <begin position="27"/>
        <end position="113"/>
    </location>
</feature>
<dbReference type="OrthoDB" id="9808093at2"/>
<evidence type="ECO:0000259" key="12">
    <source>
        <dbReference type="PROSITE" id="PS51163"/>
    </source>
</evidence>
<dbReference type="PANTHER" id="PTHR42959:SF1">
    <property type="entry name" value="CARBAMOYLTRANSFERASE HYPF"/>
    <property type="match status" value="1"/>
</dbReference>
<dbReference type="InterPro" id="IPR051060">
    <property type="entry name" value="Carbamoyltrans_HypF-like"/>
</dbReference>
<comment type="catalytic activity">
    <reaction evidence="7">
        <text>C-terminal L-cysteinyl-[HypE protein] + carbamoyl phosphate + ATP + H2O = C-terminal S-carboxamide-L-cysteinyl-[HypE protein] + AMP + phosphate + diphosphate + H(+)</text>
        <dbReference type="Rhea" id="RHEA:55636"/>
        <dbReference type="Rhea" id="RHEA-COMP:14247"/>
        <dbReference type="Rhea" id="RHEA-COMP:14392"/>
        <dbReference type="ChEBI" id="CHEBI:15377"/>
        <dbReference type="ChEBI" id="CHEBI:15378"/>
        <dbReference type="ChEBI" id="CHEBI:30616"/>
        <dbReference type="ChEBI" id="CHEBI:33019"/>
        <dbReference type="ChEBI" id="CHEBI:43474"/>
        <dbReference type="ChEBI" id="CHEBI:58228"/>
        <dbReference type="ChEBI" id="CHEBI:76913"/>
        <dbReference type="ChEBI" id="CHEBI:139126"/>
        <dbReference type="ChEBI" id="CHEBI:456215"/>
    </reaction>
</comment>
<keyword evidence="9" id="KW-0378">Hydrolase</keyword>
<protein>
    <recommendedName>
        <fullName evidence="8">Carbamoyltransferase</fullName>
        <ecNumber evidence="8">6.2.-.-</ecNumber>
    </recommendedName>
</protein>
<comment type="catalytic activity">
    <reaction evidence="9">
        <text>an acyl phosphate + H2O = a carboxylate + phosphate + H(+)</text>
        <dbReference type="Rhea" id="RHEA:14965"/>
        <dbReference type="ChEBI" id="CHEBI:15377"/>
        <dbReference type="ChEBI" id="CHEBI:15378"/>
        <dbReference type="ChEBI" id="CHEBI:29067"/>
        <dbReference type="ChEBI" id="CHEBI:43474"/>
        <dbReference type="ChEBI" id="CHEBI:59918"/>
        <dbReference type="EC" id="3.6.1.7"/>
    </reaction>
</comment>
<keyword evidence="5" id="KW-0863">Zinc-finger</keyword>
<dbReference type="PIRSF" id="PIRSF006256">
    <property type="entry name" value="CMPcnvr_hdrg_mat"/>
    <property type="match status" value="1"/>
</dbReference>
<dbReference type="Proteomes" id="UP000295198">
    <property type="component" value="Unassembled WGS sequence"/>
</dbReference>
<feature type="compositionally biased region" description="Basic and acidic residues" evidence="10">
    <location>
        <begin position="1"/>
        <end position="10"/>
    </location>
</feature>
<evidence type="ECO:0000259" key="11">
    <source>
        <dbReference type="PROSITE" id="PS51160"/>
    </source>
</evidence>
<name>A0A4Q4ZM05_9ACTN</name>
<feature type="region of interest" description="Disordered" evidence="10">
    <location>
        <begin position="1"/>
        <end position="21"/>
    </location>
</feature>
<dbReference type="Gene3D" id="3.30.420.360">
    <property type="match status" value="1"/>
</dbReference>
<organism evidence="13 14">
    <name type="scientific">Nocardioides guangzhouensis</name>
    <dbReference type="NCBI Taxonomy" id="2497878"/>
    <lineage>
        <taxon>Bacteria</taxon>
        <taxon>Bacillati</taxon>
        <taxon>Actinomycetota</taxon>
        <taxon>Actinomycetes</taxon>
        <taxon>Propionibacteriales</taxon>
        <taxon>Nocardioidaceae</taxon>
        <taxon>Nocardioides</taxon>
    </lineage>
</organism>
<feature type="domain" description="YrdC-like" evidence="12">
    <location>
        <begin position="222"/>
        <end position="413"/>
    </location>
</feature>
<dbReference type="PANTHER" id="PTHR42959">
    <property type="entry name" value="CARBAMOYLTRANSFERASE"/>
    <property type="match status" value="1"/>
</dbReference>
<proteinExistence type="inferred from homology"/>
<dbReference type="PROSITE" id="PS51160">
    <property type="entry name" value="ACYLPHOSPHATASE_3"/>
    <property type="match status" value="1"/>
</dbReference>
<gene>
    <name evidence="13" type="primary">hypF</name>
    <name evidence="13" type="ORF">EKO23_01290</name>
</gene>
<keyword evidence="13" id="KW-0808">Transferase</keyword>
<evidence type="ECO:0000256" key="8">
    <source>
        <dbReference type="PIRNR" id="PIRNR006256"/>
    </source>
</evidence>
<dbReference type="Pfam" id="PF22521">
    <property type="entry name" value="HypF_C_2"/>
    <property type="match status" value="1"/>
</dbReference>
<dbReference type="InterPro" id="IPR004421">
    <property type="entry name" value="Carbamoyltransferase_HypF"/>
</dbReference>
<feature type="active site" evidence="9">
    <location>
        <position position="42"/>
    </location>
</feature>
<dbReference type="EC" id="6.2.-.-" evidence="8"/>
<evidence type="ECO:0000256" key="7">
    <source>
        <dbReference type="ARBA" id="ARBA00048220"/>
    </source>
</evidence>
<dbReference type="GO" id="GO:0016743">
    <property type="term" value="F:carboxyl- or carbamoyltransferase activity"/>
    <property type="evidence" value="ECO:0007669"/>
    <property type="project" value="UniProtKB-UniRule"/>
</dbReference>
<evidence type="ECO:0000256" key="1">
    <source>
        <dbReference type="ARBA" id="ARBA00004711"/>
    </source>
</evidence>